<proteinExistence type="predicted"/>
<dbReference type="GO" id="GO:0004364">
    <property type="term" value="F:glutathione transferase activity"/>
    <property type="evidence" value="ECO:0007669"/>
    <property type="project" value="InterPro"/>
</dbReference>
<evidence type="ECO:0000259" key="2">
    <source>
        <dbReference type="PROSITE" id="PS50405"/>
    </source>
</evidence>
<gene>
    <name evidence="3" type="ORF">KC19_1G204900</name>
</gene>
<organism evidence="3 4">
    <name type="scientific">Ceratodon purpureus</name>
    <name type="common">Fire moss</name>
    <name type="synonym">Dicranum purpureum</name>
    <dbReference type="NCBI Taxonomy" id="3225"/>
    <lineage>
        <taxon>Eukaryota</taxon>
        <taxon>Viridiplantae</taxon>
        <taxon>Streptophyta</taxon>
        <taxon>Embryophyta</taxon>
        <taxon>Bryophyta</taxon>
        <taxon>Bryophytina</taxon>
        <taxon>Bryopsida</taxon>
        <taxon>Dicranidae</taxon>
        <taxon>Pseudoditrichales</taxon>
        <taxon>Ditrichaceae</taxon>
        <taxon>Ceratodon</taxon>
    </lineage>
</organism>
<dbReference type="PANTHER" id="PTHR44328">
    <property type="entry name" value="GLUTATHIONE S-TRANSFERASE L1"/>
    <property type="match status" value="1"/>
</dbReference>
<dbReference type="Pfam" id="PF13417">
    <property type="entry name" value="GST_N_3"/>
    <property type="match status" value="1"/>
</dbReference>
<comment type="caution">
    <text evidence="3">The sequence shown here is derived from an EMBL/GenBank/DDBJ whole genome shotgun (WGS) entry which is preliminary data.</text>
</comment>
<keyword evidence="4" id="KW-1185">Reference proteome</keyword>
<dbReference type="PROSITE" id="PS50405">
    <property type="entry name" value="GST_CTER"/>
    <property type="match status" value="1"/>
</dbReference>
<dbReference type="Gene3D" id="3.40.30.10">
    <property type="entry name" value="Glutaredoxin"/>
    <property type="match status" value="1"/>
</dbReference>
<feature type="domain" description="GST N-terminal" evidence="1">
    <location>
        <begin position="90"/>
        <end position="170"/>
    </location>
</feature>
<reference evidence="3" key="1">
    <citation type="submission" date="2020-06" db="EMBL/GenBank/DDBJ databases">
        <title>WGS assembly of Ceratodon purpureus strain R40.</title>
        <authorList>
            <person name="Carey S.B."/>
            <person name="Jenkins J."/>
            <person name="Shu S."/>
            <person name="Lovell J.T."/>
            <person name="Sreedasyam A."/>
            <person name="Maumus F."/>
            <person name="Tiley G.P."/>
            <person name="Fernandez-Pozo N."/>
            <person name="Barry K."/>
            <person name="Chen C."/>
            <person name="Wang M."/>
            <person name="Lipzen A."/>
            <person name="Daum C."/>
            <person name="Saski C.A."/>
            <person name="Payton A.C."/>
            <person name="Mcbreen J.C."/>
            <person name="Conrad R.E."/>
            <person name="Kollar L.M."/>
            <person name="Olsson S."/>
            <person name="Huttunen S."/>
            <person name="Landis J.B."/>
            <person name="Wickett N.J."/>
            <person name="Johnson M.G."/>
            <person name="Rensing S.A."/>
            <person name="Grimwood J."/>
            <person name="Schmutz J."/>
            <person name="Mcdaniel S.F."/>
        </authorList>
    </citation>
    <scope>NUCLEOTIDE SEQUENCE</scope>
    <source>
        <strain evidence="3">R40</strain>
    </source>
</reference>
<dbReference type="PANTHER" id="PTHR44328:SF16">
    <property type="entry name" value="PROTEIN IN2-1 HOMOLOG B"/>
    <property type="match status" value="1"/>
</dbReference>
<accession>A0A8T0J8K0</accession>
<dbReference type="PROSITE" id="PS50404">
    <property type="entry name" value="GST_NTER"/>
    <property type="match status" value="1"/>
</dbReference>
<dbReference type="CDD" id="cd03203">
    <property type="entry name" value="GST_C_Lambda"/>
    <property type="match status" value="1"/>
</dbReference>
<dbReference type="EMBL" id="CM026421">
    <property type="protein sequence ID" value="KAG0591825.1"/>
    <property type="molecule type" value="Genomic_DNA"/>
</dbReference>
<dbReference type="InterPro" id="IPR036249">
    <property type="entry name" value="Thioredoxin-like_sf"/>
</dbReference>
<dbReference type="InterPro" id="IPR010987">
    <property type="entry name" value="Glutathione-S-Trfase_C-like"/>
</dbReference>
<evidence type="ECO:0000313" key="3">
    <source>
        <dbReference type="EMBL" id="KAG0591825.1"/>
    </source>
</evidence>
<dbReference type="AlphaFoldDB" id="A0A8T0J8K0"/>
<dbReference type="InterPro" id="IPR004045">
    <property type="entry name" value="Glutathione_S-Trfase_N"/>
</dbReference>
<feature type="domain" description="GST C-terminal" evidence="2">
    <location>
        <begin position="175"/>
        <end position="302"/>
    </location>
</feature>
<evidence type="ECO:0000259" key="1">
    <source>
        <dbReference type="PROSITE" id="PS50404"/>
    </source>
</evidence>
<dbReference type="SFLD" id="SFLDG00358">
    <property type="entry name" value="Main_(cytGST)"/>
    <property type="match status" value="1"/>
</dbReference>
<dbReference type="InterPro" id="IPR040079">
    <property type="entry name" value="Glutathione_S-Trfase"/>
</dbReference>
<evidence type="ECO:0000313" key="4">
    <source>
        <dbReference type="Proteomes" id="UP000822688"/>
    </source>
</evidence>
<dbReference type="InterPro" id="IPR036282">
    <property type="entry name" value="Glutathione-S-Trfase_C_sf"/>
</dbReference>
<dbReference type="SFLD" id="SFLDS00019">
    <property type="entry name" value="Glutathione_Transferase_(cytos"/>
    <property type="match status" value="1"/>
</dbReference>
<dbReference type="Pfam" id="PF13410">
    <property type="entry name" value="GST_C_2"/>
    <property type="match status" value="1"/>
</dbReference>
<name>A0A8T0J8K0_CERPU</name>
<dbReference type="Proteomes" id="UP000822688">
    <property type="component" value="Chromosome 1"/>
</dbReference>
<dbReference type="InterPro" id="IPR044629">
    <property type="entry name" value="GSTL1/2/3"/>
</dbReference>
<dbReference type="SUPFAM" id="SSF52833">
    <property type="entry name" value="Thioredoxin-like"/>
    <property type="match status" value="1"/>
</dbReference>
<dbReference type="SUPFAM" id="SSF47616">
    <property type="entry name" value="GST C-terminal domain-like"/>
    <property type="match status" value="1"/>
</dbReference>
<sequence length="328" mass="36232">MAMAVRCACNATVFTASASSLLRQPRSIKLSQFCETKLGERSSFLSAKISRSSSNFGREFVFVTRSAMAASFENGGILDSKSPSPSLFDGTPRLYYSSRCPYAQRVWVAVKYKGLNEIECIEISLSDKPVWYKEKVYPVGKVPALEHDGKVTGESMDLLTYLDEHFGGPKLTPTEESKKQAAAEILEYSDTFNKLGFTGLSMKNSTPDEIGAVVAPAFDFLENALGKFSSEGPFFLGDFGLVDIAYAPFIERFEIAFGEIRNYDIKAGRPKLAKWIEAVDKVEAYSSTKCERKFLLELYKKMLDGDYFVRVGVVPDQSNSGGKPVAAN</sequence>
<dbReference type="Gene3D" id="1.20.1050.10">
    <property type="match status" value="1"/>
</dbReference>
<protein>
    <submittedName>
        <fullName evidence="3">Uncharacterized protein</fullName>
    </submittedName>
</protein>